<proteinExistence type="predicted"/>
<organism evidence="1 2">
    <name type="scientific">Clostridium cylindrosporum DSM 605</name>
    <dbReference type="NCBI Taxonomy" id="1121307"/>
    <lineage>
        <taxon>Bacteria</taxon>
        <taxon>Bacillati</taxon>
        <taxon>Bacillota</taxon>
        <taxon>Clostridia</taxon>
        <taxon>Eubacteriales</taxon>
        <taxon>Clostridiaceae</taxon>
        <taxon>Clostridium</taxon>
    </lineage>
</organism>
<reference evidence="1 2" key="1">
    <citation type="submission" date="2015-06" db="EMBL/GenBank/DDBJ databases">
        <title>Draft genome sequence of the purine-degrading Clostridium cylindrosporum HC-1 (DSM 605).</title>
        <authorList>
            <person name="Poehlein A."/>
            <person name="Schiel-Bengelsdorf B."/>
            <person name="Bengelsdorf F."/>
            <person name="Daniel R."/>
            <person name="Duerre P."/>
        </authorList>
    </citation>
    <scope>NUCLEOTIDE SEQUENCE [LARGE SCALE GENOMIC DNA]</scope>
    <source>
        <strain evidence="1 2">DSM 605</strain>
    </source>
</reference>
<gene>
    <name evidence="1" type="ORF">CLCY_7c00320</name>
</gene>
<dbReference type="EMBL" id="LFVU01000003">
    <property type="protein sequence ID" value="KMT22985.1"/>
    <property type="molecule type" value="Genomic_DNA"/>
</dbReference>
<evidence type="ECO:0000313" key="2">
    <source>
        <dbReference type="Proteomes" id="UP000036756"/>
    </source>
</evidence>
<keyword evidence="2" id="KW-1185">Reference proteome</keyword>
<dbReference type="RefSeq" id="WP_161797094.1">
    <property type="nucleotide sequence ID" value="NZ_LFVU01000003.1"/>
</dbReference>
<dbReference type="Proteomes" id="UP000036756">
    <property type="component" value="Unassembled WGS sequence"/>
</dbReference>
<dbReference type="STRING" id="1121307.CLCY_7c00320"/>
<dbReference type="AlphaFoldDB" id="A0A0J8DAB6"/>
<comment type="caution">
    <text evidence="1">The sequence shown here is derived from an EMBL/GenBank/DDBJ whole genome shotgun (WGS) entry which is preliminary data.</text>
</comment>
<dbReference type="PATRIC" id="fig|1121307.3.peg.2314"/>
<accession>A0A0J8DAB6</accession>
<evidence type="ECO:0000313" key="1">
    <source>
        <dbReference type="EMBL" id="KMT22985.1"/>
    </source>
</evidence>
<protein>
    <submittedName>
        <fullName evidence="1">Uncharacterized protein</fullName>
    </submittedName>
</protein>
<name>A0A0J8DAB6_CLOCY</name>
<sequence>MRGRFIVAKKGVKEQYLDRIAMLEDEIARTSNPVLKETYESHISFLREELASL</sequence>